<proteinExistence type="predicted"/>
<gene>
    <name evidence="1" type="ORF">Q7514_15700</name>
</gene>
<dbReference type="RefSeq" id="WP_330134193.1">
    <property type="nucleotide sequence ID" value="NZ_JAUTXY010000006.1"/>
</dbReference>
<name>A0ABU7LBN8_9NOCA</name>
<dbReference type="Pfam" id="PF25310">
    <property type="entry name" value="VG15"/>
    <property type="match status" value="1"/>
</dbReference>
<keyword evidence="2" id="KW-1185">Reference proteome</keyword>
<sequence>MTSPSEQYQLMQELARLAGVDLAALWELALLEDDPFAFVLDLYPEIAAQYATIAAEMSAVWYEEQAPELDFTATPAALPALAVYRENAAWALGSGLGLDDQEAALAKLTGALQKGVWDADRETMTQNAESEGGARWVREAGPSSCPFCKMLSTRAVTTGTYYSSKAAAGSVVGRGKEMSASDRRARARGETRSSGRFIAKGTRPRGSRALGKSYHDNCDCRVVPVRPGREYNPPDHVLRFEQEYIDASRAVPGAGAGNVKDIMAAWRQLETQ</sequence>
<dbReference type="InterPro" id="IPR057369">
    <property type="entry name" value="VG15"/>
</dbReference>
<comment type="caution">
    <text evidence="1">The sequence shown here is derived from an EMBL/GenBank/DDBJ whole genome shotgun (WGS) entry which is preliminary data.</text>
</comment>
<evidence type="ECO:0000313" key="2">
    <source>
        <dbReference type="Proteomes" id="UP001336020"/>
    </source>
</evidence>
<evidence type="ECO:0000313" key="1">
    <source>
        <dbReference type="EMBL" id="MEE2058965.1"/>
    </source>
</evidence>
<organism evidence="1 2">
    <name type="scientific">Rhodococcus artemisiae</name>
    <dbReference type="NCBI Taxonomy" id="714159"/>
    <lineage>
        <taxon>Bacteria</taxon>
        <taxon>Bacillati</taxon>
        <taxon>Actinomycetota</taxon>
        <taxon>Actinomycetes</taxon>
        <taxon>Mycobacteriales</taxon>
        <taxon>Nocardiaceae</taxon>
        <taxon>Rhodococcus</taxon>
    </lineage>
</organism>
<dbReference type="EMBL" id="JAUTXY010000006">
    <property type="protein sequence ID" value="MEE2058965.1"/>
    <property type="molecule type" value="Genomic_DNA"/>
</dbReference>
<reference evidence="1 2" key="1">
    <citation type="submission" date="2023-07" db="EMBL/GenBank/DDBJ databases">
        <authorList>
            <person name="Girao M."/>
            <person name="Carvalho M.F."/>
        </authorList>
    </citation>
    <scope>NUCLEOTIDE SEQUENCE [LARGE SCALE GENOMIC DNA]</scope>
    <source>
        <strain evidence="1 2">YIM65754</strain>
    </source>
</reference>
<accession>A0ABU7LBN8</accession>
<protein>
    <recommendedName>
        <fullName evidence="3">Capsid maturation protease</fullName>
    </recommendedName>
</protein>
<dbReference type="Proteomes" id="UP001336020">
    <property type="component" value="Unassembled WGS sequence"/>
</dbReference>
<evidence type="ECO:0008006" key="3">
    <source>
        <dbReference type="Google" id="ProtNLM"/>
    </source>
</evidence>